<organism evidence="2 3">
    <name type="scientific">Rhizomicrobium palustre</name>
    <dbReference type="NCBI Taxonomy" id="189966"/>
    <lineage>
        <taxon>Bacteria</taxon>
        <taxon>Pseudomonadati</taxon>
        <taxon>Pseudomonadota</taxon>
        <taxon>Alphaproteobacteria</taxon>
        <taxon>Micropepsales</taxon>
        <taxon>Micropepsaceae</taxon>
        <taxon>Rhizomicrobium</taxon>
    </lineage>
</organism>
<accession>A0A846MZC3</accession>
<comment type="caution">
    <text evidence="2">The sequence shown here is derived from an EMBL/GenBank/DDBJ whole genome shotgun (WGS) entry which is preliminary data.</text>
</comment>
<dbReference type="Pfam" id="PF00149">
    <property type="entry name" value="Metallophos"/>
    <property type="match status" value="1"/>
</dbReference>
<gene>
    <name evidence="2" type="ORF">FHS83_001903</name>
</gene>
<dbReference type="RefSeq" id="WP_167082749.1">
    <property type="nucleotide sequence ID" value="NZ_BAAADC010000001.1"/>
</dbReference>
<dbReference type="Proteomes" id="UP000570514">
    <property type="component" value="Unassembled WGS sequence"/>
</dbReference>
<dbReference type="AlphaFoldDB" id="A0A846MZC3"/>
<dbReference type="InterPro" id="IPR004843">
    <property type="entry name" value="Calcineurin-like_PHP"/>
</dbReference>
<keyword evidence="3" id="KW-1185">Reference proteome</keyword>
<dbReference type="SUPFAM" id="SSF56300">
    <property type="entry name" value="Metallo-dependent phosphatases"/>
    <property type="match status" value="1"/>
</dbReference>
<dbReference type="Gene3D" id="3.60.21.10">
    <property type="match status" value="1"/>
</dbReference>
<evidence type="ECO:0000313" key="2">
    <source>
        <dbReference type="EMBL" id="NIK88585.1"/>
    </source>
</evidence>
<protein>
    <recommendedName>
        <fullName evidence="1">Calcineurin-like phosphoesterase domain-containing protein</fullName>
    </recommendedName>
</protein>
<evidence type="ECO:0000259" key="1">
    <source>
        <dbReference type="Pfam" id="PF00149"/>
    </source>
</evidence>
<evidence type="ECO:0000313" key="3">
    <source>
        <dbReference type="Proteomes" id="UP000570514"/>
    </source>
</evidence>
<name>A0A846MZC3_9PROT</name>
<proteinExistence type="predicted"/>
<dbReference type="InterPro" id="IPR029052">
    <property type="entry name" value="Metallo-depent_PP-like"/>
</dbReference>
<dbReference type="EMBL" id="JAASRM010000001">
    <property type="protein sequence ID" value="NIK88585.1"/>
    <property type="molecule type" value="Genomic_DNA"/>
</dbReference>
<feature type="domain" description="Calcineurin-like phosphoesterase" evidence="1">
    <location>
        <begin position="121"/>
        <end position="246"/>
    </location>
</feature>
<dbReference type="GO" id="GO:0016787">
    <property type="term" value="F:hydrolase activity"/>
    <property type="evidence" value="ECO:0007669"/>
    <property type="project" value="InterPro"/>
</dbReference>
<sequence length="445" mass="47225">MTQIARIAAFSVLWIGLFPALAEPEAGLGAAALKASWTQYGPGGILEARAVVEGETCPTLTQDLELAPMQPRAAKSKDFALVCTAQISARTRQAALVFAGDAQKGGKIVVPLALPASEPQRILVLGDTGCRIKGSTVQDCSDPAAWPFPQLSAAAARLRPDLVIHVGDFLYRESPCPVDFKGCQGTPYGDNWPTWDVDFFAPAAPLMTAAPWVILRGNHEDCARAGAGFLRLLGPTAYDPVVPCTDHLSPYAVPLKGLNLVVSDNANAPETSLNDKLVATYSAEFAALAKEPSPSWWLMHRPIWGLITGPLGIPAGGNLNLMASVGEEGVPAPVALMLAGHIHTFEAINYQGKHVPPQIVAGHGGDLLDPTPANLKGAVFQGSYGVSVKDGISIGGFGFLLMTKMGDSWTIDVYDAQGRPERQCRFAKGRVDCPVPVNLKRRRVP</sequence>
<reference evidence="2 3" key="1">
    <citation type="submission" date="2020-03" db="EMBL/GenBank/DDBJ databases">
        <title>Genomic Encyclopedia of Type Strains, Phase IV (KMG-IV): sequencing the most valuable type-strain genomes for metagenomic binning, comparative biology and taxonomic classification.</title>
        <authorList>
            <person name="Goeker M."/>
        </authorList>
    </citation>
    <scope>NUCLEOTIDE SEQUENCE [LARGE SCALE GENOMIC DNA]</scope>
    <source>
        <strain evidence="2 3">DSM 19867</strain>
    </source>
</reference>